<proteinExistence type="predicted"/>
<name>A0A3D9SNC0_9ACTN</name>
<reference evidence="2 3" key="1">
    <citation type="submission" date="2018-08" db="EMBL/GenBank/DDBJ databases">
        <title>Sequencing the genomes of 1000 actinobacteria strains.</title>
        <authorList>
            <person name="Klenk H.-P."/>
        </authorList>
    </citation>
    <scope>NUCLEOTIDE SEQUENCE [LARGE SCALE GENOMIC DNA]</scope>
    <source>
        <strain evidence="2 3">DSM 43927</strain>
    </source>
</reference>
<gene>
    <name evidence="2" type="ORF">DFJ69_2914</name>
</gene>
<feature type="chain" id="PRO_5017735194" description="SH3 domain-containing protein" evidence="1">
    <location>
        <begin position="30"/>
        <end position="115"/>
    </location>
</feature>
<keyword evidence="1" id="KW-0732">Signal</keyword>
<keyword evidence="3" id="KW-1185">Reference proteome</keyword>
<protein>
    <recommendedName>
        <fullName evidence="4">SH3 domain-containing protein</fullName>
    </recommendedName>
</protein>
<feature type="signal peptide" evidence="1">
    <location>
        <begin position="1"/>
        <end position="29"/>
    </location>
</feature>
<dbReference type="AlphaFoldDB" id="A0A3D9SNC0"/>
<evidence type="ECO:0000256" key="1">
    <source>
        <dbReference type="SAM" id="SignalP"/>
    </source>
</evidence>
<dbReference type="RefSeq" id="WP_116022937.1">
    <property type="nucleotide sequence ID" value="NZ_QTTT01000001.1"/>
</dbReference>
<dbReference type="EMBL" id="QTTT01000001">
    <property type="protein sequence ID" value="REE97442.1"/>
    <property type="molecule type" value="Genomic_DNA"/>
</dbReference>
<sequence length="115" mass="12667">MDRKIRIAVASAATAVLFGGLGVGTTASATTTTDSEVSASQNRICRYSVSSRKKIPVRVGPGKKYKAFAYISPRRTRPLFGTCTIPGKGKRHWVKLVQDPKFKGGYVWRNHLDRI</sequence>
<dbReference type="Proteomes" id="UP000256661">
    <property type="component" value="Unassembled WGS sequence"/>
</dbReference>
<evidence type="ECO:0000313" key="2">
    <source>
        <dbReference type="EMBL" id="REE97442.1"/>
    </source>
</evidence>
<evidence type="ECO:0000313" key="3">
    <source>
        <dbReference type="Proteomes" id="UP000256661"/>
    </source>
</evidence>
<accession>A0A3D9SNC0</accession>
<organism evidence="2 3">
    <name type="scientific">Thermomonospora umbrina</name>
    <dbReference type="NCBI Taxonomy" id="111806"/>
    <lineage>
        <taxon>Bacteria</taxon>
        <taxon>Bacillati</taxon>
        <taxon>Actinomycetota</taxon>
        <taxon>Actinomycetes</taxon>
        <taxon>Streptosporangiales</taxon>
        <taxon>Thermomonosporaceae</taxon>
        <taxon>Thermomonospora</taxon>
    </lineage>
</organism>
<evidence type="ECO:0008006" key="4">
    <source>
        <dbReference type="Google" id="ProtNLM"/>
    </source>
</evidence>
<comment type="caution">
    <text evidence="2">The sequence shown here is derived from an EMBL/GenBank/DDBJ whole genome shotgun (WGS) entry which is preliminary data.</text>
</comment>